<dbReference type="EnsemblPlants" id="Ma08_t30500.1">
    <property type="protein sequence ID" value="Ma08_p30500.1"/>
    <property type="gene ID" value="Ma08_g30500"/>
</dbReference>
<feature type="region of interest" description="Disordered" evidence="2">
    <location>
        <begin position="91"/>
        <end position="142"/>
    </location>
</feature>
<dbReference type="PANTHER" id="PTHR22814">
    <property type="entry name" value="COPPER TRANSPORT PROTEIN ATOX1-RELATED"/>
    <property type="match status" value="1"/>
</dbReference>
<dbReference type="PANTHER" id="PTHR22814:SF320">
    <property type="entry name" value="OS01G0309800 PROTEIN"/>
    <property type="match status" value="1"/>
</dbReference>
<evidence type="ECO:0000256" key="1">
    <source>
        <dbReference type="ARBA" id="ARBA00022723"/>
    </source>
</evidence>
<dbReference type="InterPro" id="IPR006121">
    <property type="entry name" value="HMA_dom"/>
</dbReference>
<dbReference type="CDD" id="cd00371">
    <property type="entry name" value="HMA"/>
    <property type="match status" value="1"/>
</dbReference>
<dbReference type="OMA" id="FRNNHTR"/>
<dbReference type="AlphaFoldDB" id="A0A804KCK0"/>
<dbReference type="InParanoid" id="A0A804KCK0"/>
<gene>
    <name evidence="4" type="ORF">GSMUA_91300.1</name>
</gene>
<feature type="compositionally biased region" description="Low complexity" evidence="2">
    <location>
        <begin position="92"/>
        <end position="112"/>
    </location>
</feature>
<feature type="domain" description="HMA" evidence="3">
    <location>
        <begin position="24"/>
        <end position="87"/>
    </location>
</feature>
<evidence type="ECO:0000313" key="4">
    <source>
        <dbReference type="EMBL" id="CAG1833210.1"/>
    </source>
</evidence>
<protein>
    <submittedName>
        <fullName evidence="4">(wild Malaysian banana) hypothetical protein</fullName>
    </submittedName>
</protein>
<name>A0A804KCK0_MUSAM</name>
<reference evidence="4" key="1">
    <citation type="submission" date="2021-03" db="EMBL/GenBank/DDBJ databases">
        <authorList>
            <consortium name="Genoscope - CEA"/>
            <person name="William W."/>
        </authorList>
    </citation>
    <scope>NUCLEOTIDE SEQUENCE</scope>
    <source>
        <strain evidence="4">Doubled-haploid Pahang</strain>
    </source>
</reference>
<proteinExistence type="predicted"/>
<evidence type="ECO:0000313" key="5">
    <source>
        <dbReference type="EnsemblPlants" id="Ma08_p30500.1"/>
    </source>
</evidence>
<dbReference type="Pfam" id="PF00403">
    <property type="entry name" value="HMA"/>
    <property type="match status" value="1"/>
</dbReference>
<evidence type="ECO:0000313" key="6">
    <source>
        <dbReference type="Proteomes" id="UP000012960"/>
    </source>
</evidence>
<dbReference type="Gene3D" id="3.30.70.100">
    <property type="match status" value="1"/>
</dbReference>
<dbReference type="PROSITE" id="PS50846">
    <property type="entry name" value="HMA_2"/>
    <property type="match status" value="1"/>
</dbReference>
<accession>A0A804KCK0</accession>
<reference evidence="5" key="2">
    <citation type="submission" date="2021-05" db="UniProtKB">
        <authorList>
            <consortium name="EnsemblPlants"/>
        </authorList>
    </citation>
    <scope>IDENTIFICATION</scope>
    <source>
        <strain evidence="5">subsp. malaccensis</strain>
    </source>
</reference>
<dbReference type="InterPro" id="IPR036163">
    <property type="entry name" value="HMA_dom_sf"/>
</dbReference>
<evidence type="ECO:0000259" key="3">
    <source>
        <dbReference type="PROSITE" id="PS50846"/>
    </source>
</evidence>
<dbReference type="Proteomes" id="UP000012960">
    <property type="component" value="Unplaced"/>
</dbReference>
<organism evidence="5 6">
    <name type="scientific">Musa acuminata subsp. malaccensis</name>
    <name type="common">Wild banana</name>
    <name type="synonym">Musa malaccensis</name>
    <dbReference type="NCBI Taxonomy" id="214687"/>
    <lineage>
        <taxon>Eukaryota</taxon>
        <taxon>Viridiplantae</taxon>
        <taxon>Streptophyta</taxon>
        <taxon>Embryophyta</taxon>
        <taxon>Tracheophyta</taxon>
        <taxon>Spermatophyta</taxon>
        <taxon>Magnoliopsida</taxon>
        <taxon>Liliopsida</taxon>
        <taxon>Zingiberales</taxon>
        <taxon>Musaceae</taxon>
        <taxon>Musa</taxon>
    </lineage>
</organism>
<dbReference type="SUPFAM" id="SSF55008">
    <property type="entry name" value="HMA, heavy metal-associated domain"/>
    <property type="match status" value="1"/>
</dbReference>
<keyword evidence="1" id="KW-0479">Metal-binding</keyword>
<keyword evidence="6" id="KW-1185">Reference proteome</keyword>
<evidence type="ECO:0000256" key="2">
    <source>
        <dbReference type="SAM" id="MobiDB-lite"/>
    </source>
</evidence>
<dbReference type="Gramene" id="Ma08_t30500.1">
    <property type="protein sequence ID" value="Ma08_p30500.1"/>
    <property type="gene ID" value="Ma08_g30500"/>
</dbReference>
<sequence>MLSLVLFLGPQTSSRMAPALEARSPVTELQVRMDCGGCVHKIKKAVHSVHGVHDIHVDFARQKLTVVGSADPEMVVKAIKKAGKFATICSHSEPAAEPGGSEPAADAADQPPSESPPETPEEPPKDAPQVTPSADAKDEVAEPEGAAEIHMVHHYPYSFVHREQWSHDPSGAHESRYEEPFVMHSYGISSGHRPHPYVSAARDMRYGSGDGSQIATMFSDENPNACTII</sequence>
<dbReference type="GO" id="GO:0046872">
    <property type="term" value="F:metal ion binding"/>
    <property type="evidence" value="ECO:0007669"/>
    <property type="project" value="UniProtKB-KW"/>
</dbReference>
<dbReference type="EMBL" id="HG996472">
    <property type="protein sequence ID" value="CAG1833210.1"/>
    <property type="molecule type" value="Genomic_DNA"/>
</dbReference>